<dbReference type="Proteomes" id="UP001595897">
    <property type="component" value="Unassembled WGS sequence"/>
</dbReference>
<accession>A0ABV9LYF7</accession>
<dbReference type="EMBL" id="JBHSGU010000005">
    <property type="protein sequence ID" value="MFC4700844.1"/>
    <property type="molecule type" value="Genomic_DNA"/>
</dbReference>
<evidence type="ECO:0008006" key="3">
    <source>
        <dbReference type="Google" id="ProtNLM"/>
    </source>
</evidence>
<sequence length="311" mass="35421">MKKLFIFVTITLFLIEFILYTIGFKQSPLYKASNEYEYIYKENQSMNRFGNQILVNEYSMRSKPLVNEADEFRILLLGDSVVNGGNLTTHSALATSLLEKNLQNNYGDSYRVLNASAGSWGPDNAAAYYKEFNNLKESAVVVIFSSHDAGDQMTKKPIVDIHPSYPGKQYPLAIFELIDRYIVPRALRLFKRNNTKLAVDEEKIEAALNPGWESILKLTQQMDTPLHIYLHADIHELSAGEYNEQGQKIIEFARKNKIPITFDLGNGLSEIHYRDSIHYNDEGQKLMAALLQPVLRGIIKDAVDNKTLPHD</sequence>
<dbReference type="SUPFAM" id="SSF52266">
    <property type="entry name" value="SGNH hydrolase"/>
    <property type="match status" value="1"/>
</dbReference>
<dbReference type="PROSITE" id="PS01098">
    <property type="entry name" value="LIPASE_GDSL_SER"/>
    <property type="match status" value="1"/>
</dbReference>
<dbReference type="InterPro" id="IPR036514">
    <property type="entry name" value="SGNH_hydro_sf"/>
</dbReference>
<organism evidence="1 2">
    <name type="scientific">Glaciecola siphonariae</name>
    <dbReference type="NCBI Taxonomy" id="521012"/>
    <lineage>
        <taxon>Bacteria</taxon>
        <taxon>Pseudomonadati</taxon>
        <taxon>Pseudomonadota</taxon>
        <taxon>Gammaproteobacteria</taxon>
        <taxon>Alteromonadales</taxon>
        <taxon>Alteromonadaceae</taxon>
        <taxon>Glaciecola</taxon>
    </lineage>
</organism>
<reference evidence="2" key="1">
    <citation type="journal article" date="2019" name="Int. J. Syst. Evol. Microbiol.">
        <title>The Global Catalogue of Microorganisms (GCM) 10K type strain sequencing project: providing services to taxonomists for standard genome sequencing and annotation.</title>
        <authorList>
            <consortium name="The Broad Institute Genomics Platform"/>
            <consortium name="The Broad Institute Genome Sequencing Center for Infectious Disease"/>
            <person name="Wu L."/>
            <person name="Ma J."/>
        </authorList>
    </citation>
    <scope>NUCLEOTIDE SEQUENCE [LARGE SCALE GENOMIC DNA]</scope>
    <source>
        <strain evidence="2">KACC 12507</strain>
    </source>
</reference>
<dbReference type="Gene3D" id="3.40.50.1110">
    <property type="entry name" value="SGNH hydrolase"/>
    <property type="match status" value="1"/>
</dbReference>
<dbReference type="RefSeq" id="WP_382408754.1">
    <property type="nucleotide sequence ID" value="NZ_JBHSGU010000005.1"/>
</dbReference>
<keyword evidence="2" id="KW-1185">Reference proteome</keyword>
<protein>
    <recommendedName>
        <fullName evidence="3">SGNH hydrolase-type esterase domain-containing protein</fullName>
    </recommendedName>
</protein>
<proteinExistence type="predicted"/>
<evidence type="ECO:0000313" key="2">
    <source>
        <dbReference type="Proteomes" id="UP001595897"/>
    </source>
</evidence>
<dbReference type="InterPro" id="IPR008265">
    <property type="entry name" value="Lipase_GDSL_AS"/>
</dbReference>
<evidence type="ECO:0000313" key="1">
    <source>
        <dbReference type="EMBL" id="MFC4700844.1"/>
    </source>
</evidence>
<gene>
    <name evidence="1" type="ORF">ACFO4O_11790</name>
</gene>
<comment type="caution">
    <text evidence="1">The sequence shown here is derived from an EMBL/GenBank/DDBJ whole genome shotgun (WGS) entry which is preliminary data.</text>
</comment>
<name>A0ABV9LYF7_9ALTE</name>